<reference evidence="2 3" key="2">
    <citation type="journal article" date="2016" name="ISME J.">
        <title>Heterogeneous composition of key metabolic gene clusters in a vent mussel symbiont population.</title>
        <authorList>
            <person name="Ikuta T."/>
            <person name="Takaki Y."/>
            <person name="Nagai Y."/>
            <person name="Shimamura S."/>
            <person name="Tsuda M."/>
            <person name="Kawagucci S."/>
            <person name="Aoki Y."/>
            <person name="Inoue K."/>
            <person name="Teruya M."/>
            <person name="Satou K."/>
            <person name="Teruya K."/>
            <person name="Shimoji M."/>
            <person name="Tamotsu H."/>
            <person name="Hirano T."/>
            <person name="Maruyama T."/>
            <person name="Yoshida T."/>
        </authorList>
    </citation>
    <scope>NUCLEOTIDE SEQUENCE [LARGE SCALE GENOMIC DNA]</scope>
    <source>
        <strain evidence="2 3">Myojin Knoll</strain>
    </source>
</reference>
<keyword evidence="1" id="KW-0812">Transmembrane</keyword>
<keyword evidence="1" id="KW-1133">Transmembrane helix</keyword>
<feature type="transmembrane region" description="Helical" evidence="1">
    <location>
        <begin position="6"/>
        <end position="28"/>
    </location>
</feature>
<dbReference type="OrthoDB" id="9892764at2"/>
<dbReference type="AlphaFoldDB" id="A0A0P0UQL1"/>
<accession>A0A0P0UQL1</accession>
<dbReference type="RefSeq" id="WP_066042917.1">
    <property type="nucleotide sequence ID" value="NZ_AP013042.1"/>
</dbReference>
<sequence>MKEIIIGFILIFIAFILYFNIVTSIIAVQEKDIRHLWIKIVRIVFIWLVPLIGFAFILRFTQQAEECRLHYSLIPKFVQNWVYDESIYKPNQHRNDDGTSYIPGSRGPW</sequence>
<keyword evidence="1" id="KW-0472">Membrane</keyword>
<evidence type="ECO:0000256" key="1">
    <source>
        <dbReference type="SAM" id="Phobius"/>
    </source>
</evidence>
<proteinExistence type="predicted"/>
<keyword evidence="3" id="KW-1185">Reference proteome</keyword>
<feature type="transmembrane region" description="Helical" evidence="1">
    <location>
        <begin position="40"/>
        <end position="60"/>
    </location>
</feature>
<protein>
    <submittedName>
        <fullName evidence="2">Uncharacterized protein</fullName>
    </submittedName>
</protein>
<dbReference type="KEGG" id="ebh:BSEPE_0248"/>
<evidence type="ECO:0000313" key="3">
    <source>
        <dbReference type="Proteomes" id="UP000067399"/>
    </source>
</evidence>
<dbReference type="Proteomes" id="UP000067399">
    <property type="component" value="Chromosome"/>
</dbReference>
<evidence type="ECO:0000313" key="2">
    <source>
        <dbReference type="EMBL" id="BAS67264.1"/>
    </source>
</evidence>
<name>A0A0P0UQL1_9GAMM</name>
<dbReference type="EMBL" id="AP013042">
    <property type="protein sequence ID" value="BAS67264.1"/>
    <property type="molecule type" value="Genomic_DNA"/>
</dbReference>
<organism evidence="2 3">
    <name type="scientific">endosymbiont of Bathymodiolus septemdierum str. Myojin knoll</name>
    <dbReference type="NCBI Taxonomy" id="1303921"/>
    <lineage>
        <taxon>Bacteria</taxon>
        <taxon>Pseudomonadati</taxon>
        <taxon>Pseudomonadota</taxon>
        <taxon>Gammaproteobacteria</taxon>
        <taxon>sulfur-oxidizing symbionts</taxon>
    </lineage>
</organism>
<reference evidence="2 3" key="1">
    <citation type="journal article" date="2000" name="Mar. Ecol. Prog. Ser.">
        <title>Phylogenetic characterization of endosymbionts in three hydrothermal vent mussels: influence on host distributions.</title>
        <authorList>
            <person name="Fujiwara Y."/>
            <person name="Takai K."/>
            <person name="Uematsu K."/>
            <person name="Tsuchida S."/>
            <person name="Hunt J.C."/>
            <person name="Hashimoto J."/>
        </authorList>
    </citation>
    <scope>NUCLEOTIDE SEQUENCE [LARGE SCALE GENOMIC DNA]</scope>
    <source>
        <strain evidence="2 3">Myojin Knoll</strain>
    </source>
</reference>
<gene>
    <name evidence="2" type="ORF">BSEPE_0248</name>
</gene>
<dbReference type="STRING" id="1303921.BSEPE_0248"/>